<reference evidence="2 3" key="1">
    <citation type="submission" date="2018-06" db="EMBL/GenBank/DDBJ databases">
        <title>Genomic Encyclopedia of Type Strains, Phase IV (KMG-IV): sequencing the most valuable type-strain genomes for metagenomic binning, comparative biology and taxonomic classification.</title>
        <authorList>
            <person name="Goeker M."/>
        </authorList>
    </citation>
    <scope>NUCLEOTIDE SEQUENCE [LARGE SCALE GENOMIC DNA]</scope>
    <source>
        <strain evidence="2 3">DSM 30166</strain>
    </source>
</reference>
<feature type="domain" description="HEPN AbiJ-N-terminal" evidence="1">
    <location>
        <begin position="3"/>
        <end position="160"/>
    </location>
</feature>
<organism evidence="2 3">
    <name type="scientific">Brenneria salicis ATCC 15712 = DSM 30166</name>
    <dbReference type="NCBI Taxonomy" id="714314"/>
    <lineage>
        <taxon>Bacteria</taxon>
        <taxon>Pseudomonadati</taxon>
        <taxon>Pseudomonadota</taxon>
        <taxon>Gammaproteobacteria</taxon>
        <taxon>Enterobacterales</taxon>
        <taxon>Pectobacteriaceae</taxon>
        <taxon>Brenneria</taxon>
    </lineage>
</organism>
<dbReference type="Proteomes" id="UP000253046">
    <property type="component" value="Unassembled WGS sequence"/>
</dbReference>
<dbReference type="RefSeq" id="WP_113866255.1">
    <property type="nucleotide sequence ID" value="NZ_AGJP01000001.1"/>
</dbReference>
<comment type="caution">
    <text evidence="2">The sequence shown here is derived from an EMBL/GenBank/DDBJ whole genome shotgun (WGS) entry which is preliminary data.</text>
</comment>
<protein>
    <recommendedName>
        <fullName evidence="1">HEPN AbiJ-N-terminal domain-containing protein</fullName>
    </recommendedName>
</protein>
<dbReference type="Pfam" id="PF18863">
    <property type="entry name" value="AbiJ_NTD4"/>
    <property type="match status" value="1"/>
</dbReference>
<accession>A0A366I5Y0</accession>
<evidence type="ECO:0000313" key="3">
    <source>
        <dbReference type="Proteomes" id="UP000253046"/>
    </source>
</evidence>
<dbReference type="OrthoDB" id="9786278at2"/>
<sequence length="283" mass="32538">MPSFSQRMGIRPMQKAIQRESMDNELRIGLWNVLQIAVWDKWSDGSFSREKLEITTKKIWIHFFKLPVDKIPAFHYDPYRASKDAHEIIRDFFFEMEWWELYDFFEFTLQNIPDEWRAPLSSSCNYVLEKENAAYRLVKEEIVEITDNLEIEAIEDAISNSPQSAKAHLQRALELLSDRKQPDYRNSIKESISAVESACNAISGDEKGTLGKSLKQIETAIGLHPSLRNAFSSLYGYTCDSGGIRHALTDESAHPSFADAKFMLVACSAFCNFLWTKMAENGR</sequence>
<name>A0A366I5Y0_9GAMM</name>
<proteinExistence type="predicted"/>
<dbReference type="EMBL" id="QNRY01000013">
    <property type="protein sequence ID" value="RBP63074.1"/>
    <property type="molecule type" value="Genomic_DNA"/>
</dbReference>
<evidence type="ECO:0000313" key="2">
    <source>
        <dbReference type="EMBL" id="RBP63074.1"/>
    </source>
</evidence>
<gene>
    <name evidence="2" type="ORF">DES54_11389</name>
</gene>
<evidence type="ECO:0000259" key="1">
    <source>
        <dbReference type="Pfam" id="PF18863"/>
    </source>
</evidence>
<dbReference type="InterPro" id="IPR049503">
    <property type="entry name" value="AbiJ_NTD4"/>
</dbReference>
<dbReference type="AlphaFoldDB" id="A0A366I5Y0"/>
<keyword evidence="3" id="KW-1185">Reference proteome</keyword>